<evidence type="ECO:0000313" key="9">
    <source>
        <dbReference type="EMBL" id="XBM49946.1"/>
    </source>
</evidence>
<feature type="transmembrane region" description="Helical" evidence="7">
    <location>
        <begin position="44"/>
        <end position="61"/>
    </location>
</feature>
<keyword evidence="2" id="KW-1003">Cell membrane</keyword>
<evidence type="ECO:0000256" key="3">
    <source>
        <dbReference type="ARBA" id="ARBA00022692"/>
    </source>
</evidence>
<dbReference type="EMBL" id="CP157390">
    <property type="protein sequence ID" value="XBM49946.1"/>
    <property type="molecule type" value="Genomic_DNA"/>
</dbReference>
<accession>A0AAU7GG66</accession>
<gene>
    <name evidence="9" type="ORF">AAME72_08765</name>
</gene>
<keyword evidence="5 7" id="KW-0472">Membrane</keyword>
<comment type="similarity">
    <text evidence="6">Belongs to the YccS/YhfK family.</text>
</comment>
<feature type="transmembrane region" description="Helical" evidence="7">
    <location>
        <begin position="20"/>
        <end position="38"/>
    </location>
</feature>
<dbReference type="GO" id="GO:0005886">
    <property type="term" value="C:plasma membrane"/>
    <property type="evidence" value="ECO:0007669"/>
    <property type="project" value="UniProtKB-SubCell"/>
</dbReference>
<dbReference type="Pfam" id="PF13515">
    <property type="entry name" value="FUSC_2"/>
    <property type="match status" value="1"/>
</dbReference>
<feature type="transmembrane region" description="Helical" evidence="7">
    <location>
        <begin position="93"/>
        <end position="112"/>
    </location>
</feature>
<feature type="transmembrane region" description="Helical" evidence="7">
    <location>
        <begin position="492"/>
        <end position="512"/>
    </location>
</feature>
<evidence type="ECO:0000256" key="7">
    <source>
        <dbReference type="SAM" id="Phobius"/>
    </source>
</evidence>
<feature type="domain" description="Integral membrane bound transporter" evidence="8">
    <location>
        <begin position="432"/>
        <end position="557"/>
    </location>
</feature>
<evidence type="ECO:0000256" key="2">
    <source>
        <dbReference type="ARBA" id="ARBA00022475"/>
    </source>
</evidence>
<protein>
    <submittedName>
        <fullName evidence="9">FUSC family protein</fullName>
    </submittedName>
</protein>
<sequence length="775" mass="80979">MRVATWLSRHDPGYSALRRAGRAAIAVPALFLLGSRVIGSPDVALFGAFGSFAMLMFVDFGGPLRERVQAQAALAVSGAVLICLGTLTAEPVWLSAVGMAVVAFVILFAGSVSSVLASAGTALLLAFILPVMLPAPIAALGPRLLGWGLASVVGIVAITVLWPSPAREPLRAPAAQACRALGQRLRAETAYLLGGADPALLEARDRTVIEGDAAVAALHSAFLTTPYRPTGLSTPARTVVRLVDELNWLNAVIHQFDRFGPGATSAPGRIHEAAWTVKRAAADVLDEGAMLLAQHGGDPGPLQEAMRRLAQAREAVEEATLREPVAGRTGGDAAGPSGSALAGEREAEDFVRALDPGFRAQELGYAVATVAANIALTAHAERRTWWQRLLGRQPGDLAGPVAAAAERAAGYVGWNSVWLRNSIRGAIGLSAAVLLAKLTGVEHSFWVVLGTLSVLRSNALSTGQTVVRGVLGTVAGVILGAAALFVIGDNPIVLWIVLPIAILIAGVAPAAVSFAAGQAAFTVVLVLLFNIIAPTGWTVGLIRIEDILLGGAVSLVVGLLFWPRGAAASLRKALAVAYVDGVEYLRAVVDHGLGPLDQDGRPAVDARAPSLRAAAASRRLDDAFRTYLAERGTKRRPLAEVSASVTGVAGMRLASDAILELWRERGAVRGDDTAARQSLDASLRRLDDWYRGLAARLVAGDPLPEPAAADPAAPERLADAVLDDLDGEKGTASATAVRIVWTADYLEVVRRLERAIVTPVGVLRDDSSRSLPRSE</sequence>
<dbReference type="InterPro" id="IPR049453">
    <property type="entry name" value="Memb_transporter_dom"/>
</dbReference>
<evidence type="ECO:0000256" key="6">
    <source>
        <dbReference type="ARBA" id="ARBA00043993"/>
    </source>
</evidence>
<feature type="transmembrane region" description="Helical" evidence="7">
    <location>
        <begin position="519"/>
        <end position="541"/>
    </location>
</feature>
<reference evidence="9" key="1">
    <citation type="submission" date="2024-05" db="EMBL/GenBank/DDBJ databases">
        <title>The Natural Products Discovery Center: Release of the First 8490 Sequenced Strains for Exploring Actinobacteria Biosynthetic Diversity.</title>
        <authorList>
            <person name="Kalkreuter E."/>
            <person name="Kautsar S.A."/>
            <person name="Yang D."/>
            <person name="Bader C.D."/>
            <person name="Teijaro C.N."/>
            <person name="Fluegel L."/>
            <person name="Davis C.M."/>
            <person name="Simpson J.R."/>
            <person name="Lauterbach L."/>
            <person name="Steele A.D."/>
            <person name="Gui C."/>
            <person name="Meng S."/>
            <person name="Li G."/>
            <person name="Viehrig K."/>
            <person name="Ye F."/>
            <person name="Su P."/>
            <person name="Kiefer A.F."/>
            <person name="Nichols A."/>
            <person name="Cepeda A.J."/>
            <person name="Yan W."/>
            <person name="Fan B."/>
            <person name="Jiang Y."/>
            <person name="Adhikari A."/>
            <person name="Zheng C.-J."/>
            <person name="Schuster L."/>
            <person name="Cowan T.M."/>
            <person name="Smanski M.J."/>
            <person name="Chevrette M.G."/>
            <person name="de Carvalho L.P.S."/>
            <person name="Shen B."/>
        </authorList>
    </citation>
    <scope>NUCLEOTIDE SEQUENCE</scope>
    <source>
        <strain evidence="9">NPDC080035</strain>
    </source>
</reference>
<organism evidence="9">
    <name type="scientific">Leifsonia sp. NPDC080035</name>
    <dbReference type="NCBI Taxonomy" id="3143936"/>
    <lineage>
        <taxon>Bacteria</taxon>
        <taxon>Bacillati</taxon>
        <taxon>Actinomycetota</taxon>
        <taxon>Actinomycetes</taxon>
        <taxon>Micrococcales</taxon>
        <taxon>Microbacteriaceae</taxon>
        <taxon>Leifsonia</taxon>
    </lineage>
</organism>
<feature type="transmembrane region" description="Helical" evidence="7">
    <location>
        <begin position="547"/>
        <end position="563"/>
    </location>
</feature>
<feature type="transmembrane region" description="Helical" evidence="7">
    <location>
        <begin position="466"/>
        <end position="486"/>
    </location>
</feature>
<evidence type="ECO:0000256" key="4">
    <source>
        <dbReference type="ARBA" id="ARBA00022989"/>
    </source>
</evidence>
<evidence type="ECO:0000259" key="8">
    <source>
        <dbReference type="Pfam" id="PF13515"/>
    </source>
</evidence>
<name>A0AAU7GG66_9MICO</name>
<proteinExistence type="inferred from homology"/>
<comment type="subcellular location">
    <subcellularLocation>
        <location evidence="1">Cell membrane</location>
        <topology evidence="1">Multi-pass membrane protein</topology>
    </subcellularLocation>
</comment>
<keyword evidence="4 7" id="KW-1133">Transmembrane helix</keyword>
<dbReference type="AlphaFoldDB" id="A0AAU7GG66"/>
<feature type="transmembrane region" description="Helical" evidence="7">
    <location>
        <begin position="119"/>
        <end position="138"/>
    </location>
</feature>
<dbReference type="RefSeq" id="WP_348789856.1">
    <property type="nucleotide sequence ID" value="NZ_CP157390.1"/>
</dbReference>
<dbReference type="PANTHER" id="PTHR30509:SF9">
    <property type="entry name" value="MULTIDRUG RESISTANCE PROTEIN MDTO"/>
    <property type="match status" value="1"/>
</dbReference>
<keyword evidence="3 7" id="KW-0812">Transmembrane</keyword>
<feature type="transmembrane region" description="Helical" evidence="7">
    <location>
        <begin position="144"/>
        <end position="162"/>
    </location>
</feature>
<evidence type="ECO:0000256" key="5">
    <source>
        <dbReference type="ARBA" id="ARBA00023136"/>
    </source>
</evidence>
<feature type="transmembrane region" description="Helical" evidence="7">
    <location>
        <begin position="68"/>
        <end position="87"/>
    </location>
</feature>
<evidence type="ECO:0000256" key="1">
    <source>
        <dbReference type="ARBA" id="ARBA00004651"/>
    </source>
</evidence>
<dbReference type="PANTHER" id="PTHR30509">
    <property type="entry name" value="P-HYDROXYBENZOIC ACID EFFLUX PUMP SUBUNIT-RELATED"/>
    <property type="match status" value="1"/>
</dbReference>